<evidence type="ECO:0000313" key="2">
    <source>
        <dbReference type="EMBL" id="GFN08751.1"/>
    </source>
</evidence>
<evidence type="ECO:0000256" key="1">
    <source>
        <dbReference type="SAM" id="MobiDB-lite"/>
    </source>
</evidence>
<protein>
    <submittedName>
        <fullName evidence="2">Uncharacterized protein</fullName>
    </submittedName>
</protein>
<feature type="region of interest" description="Disordered" evidence="1">
    <location>
        <begin position="1"/>
        <end position="21"/>
    </location>
</feature>
<name>A0A7J0D1X5_STRMI</name>
<gene>
    <name evidence="2" type="ORF">Smic_73070</name>
</gene>
<dbReference type="EMBL" id="BLWD01000001">
    <property type="protein sequence ID" value="GFN08751.1"/>
    <property type="molecule type" value="Genomic_DNA"/>
</dbReference>
<dbReference type="AlphaFoldDB" id="A0A7J0D1X5"/>
<organism evidence="2 3">
    <name type="scientific">Streptomyces microflavus</name>
    <name type="common">Streptomyces lipmanii</name>
    <dbReference type="NCBI Taxonomy" id="1919"/>
    <lineage>
        <taxon>Bacteria</taxon>
        <taxon>Bacillati</taxon>
        <taxon>Actinomycetota</taxon>
        <taxon>Actinomycetes</taxon>
        <taxon>Kitasatosporales</taxon>
        <taxon>Streptomycetaceae</taxon>
        <taxon>Streptomyces</taxon>
    </lineage>
</organism>
<reference evidence="2 3" key="1">
    <citation type="submission" date="2020-05" db="EMBL/GenBank/DDBJ databases">
        <title>Whole genome shotgun sequence of Streptomyces microflavus NBRC 13062.</title>
        <authorList>
            <person name="Komaki H."/>
            <person name="Tamura T."/>
        </authorList>
    </citation>
    <scope>NUCLEOTIDE SEQUENCE [LARGE SCALE GENOMIC DNA]</scope>
    <source>
        <strain evidence="2 3">NBRC 13062</strain>
    </source>
</reference>
<accession>A0A7J0D1X5</accession>
<sequence length="62" mass="6375">MPTTTSSVIAGCSSQSQRHREPVATIRPTATITAQPTCSEGIAANWFAIVSVAGVTPYTVGP</sequence>
<comment type="caution">
    <text evidence="2">The sequence shown here is derived from an EMBL/GenBank/DDBJ whole genome shotgun (WGS) entry which is preliminary data.</text>
</comment>
<dbReference type="Proteomes" id="UP000498740">
    <property type="component" value="Unassembled WGS sequence"/>
</dbReference>
<feature type="compositionally biased region" description="Polar residues" evidence="1">
    <location>
        <begin position="1"/>
        <end position="16"/>
    </location>
</feature>
<proteinExistence type="predicted"/>
<evidence type="ECO:0000313" key="3">
    <source>
        <dbReference type="Proteomes" id="UP000498740"/>
    </source>
</evidence>